<dbReference type="Gene3D" id="2.170.130.10">
    <property type="entry name" value="TonB-dependent receptor, plug domain"/>
    <property type="match status" value="1"/>
</dbReference>
<name>A0A7W4JQ60_9PROT</name>
<evidence type="ECO:0000259" key="12">
    <source>
        <dbReference type="Pfam" id="PF07715"/>
    </source>
</evidence>
<dbReference type="Gene3D" id="2.40.170.20">
    <property type="entry name" value="TonB-dependent receptor, beta-barrel domain"/>
    <property type="match status" value="1"/>
</dbReference>
<feature type="signal peptide" evidence="10">
    <location>
        <begin position="1"/>
        <end position="33"/>
    </location>
</feature>
<dbReference type="InterPro" id="IPR037066">
    <property type="entry name" value="Plug_dom_sf"/>
</dbReference>
<reference evidence="13 14" key="1">
    <citation type="submission" date="2020-04" db="EMBL/GenBank/DDBJ databases">
        <title>Description of novel Gluconacetobacter.</title>
        <authorList>
            <person name="Sombolestani A."/>
        </authorList>
    </citation>
    <scope>NUCLEOTIDE SEQUENCE [LARGE SCALE GENOMIC DNA]</scope>
    <source>
        <strain evidence="13 14">LMG 21311</strain>
    </source>
</reference>
<dbReference type="InterPro" id="IPR036942">
    <property type="entry name" value="Beta-barrel_TonB_sf"/>
</dbReference>
<dbReference type="InterPro" id="IPR000531">
    <property type="entry name" value="Beta-barrel_TonB"/>
</dbReference>
<dbReference type="SUPFAM" id="SSF56935">
    <property type="entry name" value="Porins"/>
    <property type="match status" value="1"/>
</dbReference>
<dbReference type="Pfam" id="PF00593">
    <property type="entry name" value="TonB_dep_Rec_b-barrel"/>
    <property type="match status" value="1"/>
</dbReference>
<dbReference type="InterPro" id="IPR012910">
    <property type="entry name" value="Plug_dom"/>
</dbReference>
<dbReference type="InterPro" id="IPR039426">
    <property type="entry name" value="TonB-dep_rcpt-like"/>
</dbReference>
<keyword evidence="5 9" id="KW-0798">TonB box</keyword>
<dbReference type="PROSITE" id="PS52016">
    <property type="entry name" value="TONB_DEPENDENT_REC_3"/>
    <property type="match status" value="1"/>
</dbReference>
<keyword evidence="7 8" id="KW-0998">Cell outer membrane</keyword>
<dbReference type="PANTHER" id="PTHR47234">
    <property type="match status" value="1"/>
</dbReference>
<evidence type="ECO:0000256" key="1">
    <source>
        <dbReference type="ARBA" id="ARBA00004571"/>
    </source>
</evidence>
<comment type="similarity">
    <text evidence="8 9">Belongs to the TonB-dependent receptor family.</text>
</comment>
<accession>A0A7W4JQ60</accession>
<evidence type="ECO:0000256" key="4">
    <source>
        <dbReference type="ARBA" id="ARBA00022692"/>
    </source>
</evidence>
<evidence type="ECO:0000259" key="11">
    <source>
        <dbReference type="Pfam" id="PF00593"/>
    </source>
</evidence>
<dbReference type="EMBL" id="JABEQF010000002">
    <property type="protein sequence ID" value="MBB2188856.1"/>
    <property type="molecule type" value="Genomic_DNA"/>
</dbReference>
<gene>
    <name evidence="13" type="ORF">HLH34_02610</name>
</gene>
<dbReference type="Proteomes" id="UP000555756">
    <property type="component" value="Unassembled WGS sequence"/>
</dbReference>
<dbReference type="AlphaFoldDB" id="A0A7W4JQ60"/>
<feature type="chain" id="PRO_5030711069" evidence="10">
    <location>
        <begin position="34"/>
        <end position="973"/>
    </location>
</feature>
<sequence>MRTLKVPEKTRLRAFCSLLALGAGSMAAGTAHAQLISQPATSSGSLLSSLHRQGATTSHTSNGTEEIQVTGSHLANRATAEIAPITTITAQQLQNSSATNLEMALHNIPSMGFGGTYRSNVNGGGGSSCTDFRSMGVDRLLVLVDGRRIVSGPNGCANINAIPMEMVDRVVFLKDGASSLYGADAVSGVLNIILKKNYSGTTVNFNGGISGYDGDSPQATASITHGFNFDHDRGNITLNGTYNYQAPTLATNRPWAQHSGIVMPGPGEAIPQSGSILTPGGAFYSMSGDPLFPGADGGGLYTNGGTGGSYRPFTPQDRYDYAKDTWMADQNQFESITANGRYDLTDHVQLYMLGTWTHTDTLAQLSGDPIANPSSEAANLPDAVIIPAGLPGNPFGQDVGWYGRPAGLGNRNQQYADDQYQITVGARGDIPHSNGWTWDLYYSFGKDVQTSSMPGSVNGVALEQALGFRQTGLPGSLDQGVYDPSVCSSAAGCALINPFNTNSGISDQARKFITYNNGESFSNEMRDVQLLLRNNHLFRMPYGPAGMAFGVEHRSLDAGSTTDPLNMNGYALNTVSNPTSGGYNATEVYGELSLPLLRDLPGAQNLAANVAGRFSHYNTFGETYNWSGGLTWSPVNDISFRVNYGTGFRQPTISDLYSGQQVSFQSAYDPCSSDLIGANATRMANCMSQGVPAGGINQTSAGQVRALIGGNPKVQPEISRTYTIGTVIHPHFIPNLSFTVDYYHTSITHQIGTFPAQDLLDSCYDSAGLKGPTCSNLGSPARDASHQLLAFNDTTMNMGGLRTSGLDINGSYLYRIDPLNSINLGADISDIIGYTAQNEPGQPYINFLGTDGPPQTPTSPGTFAIPRWKANANAAFTHGRWTFNYTMRFIDGMDYYPQSSYNAETTRFYHTNMVFYHDIMIMYHGNHFDVTAGINNVGGKIPQYFAIGQYWNTDTSVYDYMGRYYFLRTSTHF</sequence>
<evidence type="ECO:0000256" key="5">
    <source>
        <dbReference type="ARBA" id="ARBA00023077"/>
    </source>
</evidence>
<proteinExistence type="inferred from homology"/>
<evidence type="ECO:0000256" key="3">
    <source>
        <dbReference type="ARBA" id="ARBA00022452"/>
    </source>
</evidence>
<keyword evidence="3 8" id="KW-1134">Transmembrane beta strand</keyword>
<evidence type="ECO:0000256" key="6">
    <source>
        <dbReference type="ARBA" id="ARBA00023136"/>
    </source>
</evidence>
<evidence type="ECO:0000313" key="13">
    <source>
        <dbReference type="EMBL" id="MBB2188856.1"/>
    </source>
</evidence>
<evidence type="ECO:0000256" key="9">
    <source>
        <dbReference type="RuleBase" id="RU003357"/>
    </source>
</evidence>
<comment type="subcellular location">
    <subcellularLocation>
        <location evidence="1 8">Cell outer membrane</location>
        <topology evidence="1 8">Multi-pass membrane protein</topology>
    </subcellularLocation>
</comment>
<evidence type="ECO:0000256" key="10">
    <source>
        <dbReference type="SAM" id="SignalP"/>
    </source>
</evidence>
<keyword evidence="13" id="KW-0675">Receptor</keyword>
<organism evidence="13 14">
    <name type="scientific">Gluconacetobacter azotocaptans</name>
    <dbReference type="NCBI Taxonomy" id="142834"/>
    <lineage>
        <taxon>Bacteria</taxon>
        <taxon>Pseudomonadati</taxon>
        <taxon>Pseudomonadota</taxon>
        <taxon>Alphaproteobacteria</taxon>
        <taxon>Acetobacterales</taxon>
        <taxon>Acetobacteraceae</taxon>
        <taxon>Gluconacetobacter</taxon>
    </lineage>
</organism>
<keyword evidence="10" id="KW-0732">Signal</keyword>
<evidence type="ECO:0000256" key="8">
    <source>
        <dbReference type="PROSITE-ProRule" id="PRU01360"/>
    </source>
</evidence>
<evidence type="ECO:0000313" key="14">
    <source>
        <dbReference type="Proteomes" id="UP000555756"/>
    </source>
</evidence>
<dbReference type="RefSeq" id="WP_183118057.1">
    <property type="nucleotide sequence ID" value="NZ_JABEQF010000002.1"/>
</dbReference>
<keyword evidence="14" id="KW-1185">Reference proteome</keyword>
<protein>
    <submittedName>
        <fullName evidence="13">TonB-dependent receptor</fullName>
    </submittedName>
</protein>
<keyword evidence="6 8" id="KW-0472">Membrane</keyword>
<comment type="caution">
    <text evidence="13">The sequence shown here is derived from an EMBL/GenBank/DDBJ whole genome shotgun (WGS) entry which is preliminary data.</text>
</comment>
<dbReference type="PANTHER" id="PTHR47234:SF2">
    <property type="entry name" value="TONB-DEPENDENT RECEPTOR"/>
    <property type="match status" value="1"/>
</dbReference>
<keyword evidence="2 8" id="KW-0813">Transport</keyword>
<evidence type="ECO:0000256" key="7">
    <source>
        <dbReference type="ARBA" id="ARBA00023237"/>
    </source>
</evidence>
<keyword evidence="4 8" id="KW-0812">Transmembrane</keyword>
<dbReference type="Pfam" id="PF07715">
    <property type="entry name" value="Plug"/>
    <property type="match status" value="1"/>
</dbReference>
<feature type="domain" description="TonB-dependent receptor-like beta-barrel" evidence="11">
    <location>
        <begin position="392"/>
        <end position="937"/>
    </location>
</feature>
<dbReference type="GO" id="GO:0009279">
    <property type="term" value="C:cell outer membrane"/>
    <property type="evidence" value="ECO:0007669"/>
    <property type="project" value="UniProtKB-SubCell"/>
</dbReference>
<evidence type="ECO:0000256" key="2">
    <source>
        <dbReference type="ARBA" id="ARBA00022448"/>
    </source>
</evidence>
<feature type="domain" description="TonB-dependent receptor plug" evidence="12">
    <location>
        <begin position="83"/>
        <end position="189"/>
    </location>
</feature>